<feature type="domain" description="Major facilitator superfamily (MFS) profile" evidence="9">
    <location>
        <begin position="21"/>
        <end position="435"/>
    </location>
</feature>
<evidence type="ECO:0000256" key="2">
    <source>
        <dbReference type="ARBA" id="ARBA00022448"/>
    </source>
</evidence>
<feature type="transmembrane region" description="Helical" evidence="8">
    <location>
        <begin position="117"/>
        <end position="138"/>
    </location>
</feature>
<evidence type="ECO:0000256" key="3">
    <source>
        <dbReference type="ARBA" id="ARBA00022475"/>
    </source>
</evidence>
<keyword evidence="11" id="KW-1185">Reference proteome</keyword>
<proteinExistence type="predicted"/>
<keyword evidence="6 8" id="KW-1133">Transmembrane helix</keyword>
<accession>A0ABU0KEE9</accession>
<dbReference type="PANTHER" id="PTHR43528:SF1">
    <property type="entry name" value="ALPHA-KETOGLUTARATE PERMEASE"/>
    <property type="match status" value="1"/>
</dbReference>
<feature type="transmembrane region" description="Helical" evidence="8">
    <location>
        <begin position="253"/>
        <end position="272"/>
    </location>
</feature>
<dbReference type="Gene3D" id="1.20.1250.20">
    <property type="entry name" value="MFS general substrate transporter like domains"/>
    <property type="match status" value="2"/>
</dbReference>
<keyword evidence="3" id="KW-1003">Cell membrane</keyword>
<feature type="transmembrane region" description="Helical" evidence="8">
    <location>
        <begin position="321"/>
        <end position="339"/>
    </location>
</feature>
<feature type="transmembrane region" description="Helical" evidence="8">
    <location>
        <begin position="193"/>
        <end position="212"/>
    </location>
</feature>
<organism evidence="10 11">
    <name type="scientific">Streptomyces thermodiastaticus</name>
    <dbReference type="NCBI Taxonomy" id="44061"/>
    <lineage>
        <taxon>Bacteria</taxon>
        <taxon>Bacillati</taxon>
        <taxon>Actinomycetota</taxon>
        <taxon>Actinomycetes</taxon>
        <taxon>Kitasatosporales</taxon>
        <taxon>Streptomycetaceae</taxon>
        <taxon>Streptomyces</taxon>
    </lineage>
</organism>
<feature type="transmembrane region" description="Helical" evidence="8">
    <location>
        <begin position="345"/>
        <end position="372"/>
    </location>
</feature>
<comment type="caution">
    <text evidence="10">The sequence shown here is derived from an EMBL/GenBank/DDBJ whole genome shotgun (WGS) entry which is preliminary data.</text>
</comment>
<dbReference type="InterPro" id="IPR011701">
    <property type="entry name" value="MFS"/>
</dbReference>
<gene>
    <name evidence="10" type="ORF">QO019_002612</name>
</gene>
<dbReference type="InterPro" id="IPR051084">
    <property type="entry name" value="H+-coupled_symporters"/>
</dbReference>
<feature type="transmembrane region" description="Helical" evidence="8">
    <location>
        <begin position="411"/>
        <end position="431"/>
    </location>
</feature>
<dbReference type="Proteomes" id="UP001236795">
    <property type="component" value="Unassembled WGS sequence"/>
</dbReference>
<feature type="transmembrane region" description="Helical" evidence="8">
    <location>
        <begin position="21"/>
        <end position="42"/>
    </location>
</feature>
<feature type="transmembrane region" description="Helical" evidence="8">
    <location>
        <begin position="292"/>
        <end position="309"/>
    </location>
</feature>
<dbReference type="InterPro" id="IPR036259">
    <property type="entry name" value="MFS_trans_sf"/>
</dbReference>
<keyword evidence="4 8" id="KW-0812">Transmembrane</keyword>
<feature type="transmembrane region" description="Helical" evidence="8">
    <location>
        <begin position="384"/>
        <end position="405"/>
    </location>
</feature>
<dbReference type="Pfam" id="PF07690">
    <property type="entry name" value="MFS_1"/>
    <property type="match status" value="1"/>
</dbReference>
<dbReference type="PROSITE" id="PS50850">
    <property type="entry name" value="MFS"/>
    <property type="match status" value="1"/>
</dbReference>
<dbReference type="RefSeq" id="WP_019523570.1">
    <property type="nucleotide sequence ID" value="NZ_JAUSWC010000008.1"/>
</dbReference>
<keyword evidence="7 8" id="KW-0472">Membrane</keyword>
<dbReference type="InterPro" id="IPR020846">
    <property type="entry name" value="MFS_dom"/>
</dbReference>
<evidence type="ECO:0000256" key="1">
    <source>
        <dbReference type="ARBA" id="ARBA00004651"/>
    </source>
</evidence>
<dbReference type="SUPFAM" id="SSF103473">
    <property type="entry name" value="MFS general substrate transporter"/>
    <property type="match status" value="1"/>
</dbReference>
<name>A0ABU0KEE9_9ACTN</name>
<keyword evidence="5" id="KW-0769">Symport</keyword>
<feature type="transmembrane region" description="Helical" evidence="8">
    <location>
        <begin position="92"/>
        <end position="111"/>
    </location>
</feature>
<feature type="transmembrane region" description="Helical" evidence="8">
    <location>
        <begin position="62"/>
        <end position="85"/>
    </location>
</feature>
<keyword evidence="2" id="KW-0813">Transport</keyword>
<evidence type="ECO:0000256" key="4">
    <source>
        <dbReference type="ARBA" id="ARBA00022692"/>
    </source>
</evidence>
<evidence type="ECO:0000259" key="9">
    <source>
        <dbReference type="PROSITE" id="PS50850"/>
    </source>
</evidence>
<evidence type="ECO:0000256" key="5">
    <source>
        <dbReference type="ARBA" id="ARBA00022847"/>
    </source>
</evidence>
<dbReference type="EMBL" id="JAUSWC010000008">
    <property type="protein sequence ID" value="MDQ0487757.1"/>
    <property type="molecule type" value="Genomic_DNA"/>
</dbReference>
<evidence type="ECO:0000256" key="8">
    <source>
        <dbReference type="SAM" id="Phobius"/>
    </source>
</evidence>
<reference evidence="10 11" key="1">
    <citation type="submission" date="2023-07" db="EMBL/GenBank/DDBJ databases">
        <title>Genomic Encyclopedia of Type Strains, Phase IV (KMG-IV): sequencing the most valuable type-strain genomes for metagenomic binning, comparative biology and taxonomic classification.</title>
        <authorList>
            <person name="Goeker M."/>
        </authorList>
    </citation>
    <scope>NUCLEOTIDE SEQUENCE [LARGE SCALE GENOMIC DNA]</scope>
    <source>
        <strain evidence="10 11">DSM 40573</strain>
    </source>
</reference>
<comment type="subcellular location">
    <subcellularLocation>
        <location evidence="1">Cell membrane</location>
        <topology evidence="1">Multi-pass membrane protein</topology>
    </subcellularLocation>
</comment>
<evidence type="ECO:0000313" key="10">
    <source>
        <dbReference type="EMBL" id="MDQ0487757.1"/>
    </source>
</evidence>
<sequence length="441" mass="46835">MASLTERSPATTTKSLSHRRALLALGGGNAVEWYDWMVYGLLASYIGPLYFPSGSSVTETMSALAVFAVGFAARPLGAIIFGTLADRIGRRAVMLFSIGSMVLSTMIIALLPSHAVIGVWAGVILLACRILQGLSTGIEAPLNSAYIVELAPEGRTARYGGILSAYVQAGIVSASLVCFLTTSVVAPDAMASWGWRIPFVVGAVGGLVFLWLRRALPETLHTTGEKTPHTTGEKQAEPARVGRVWAEVWQHRLALLAIVFVVAGAQALQYTWTTGLPNLARSAYHENPDTVFLVSTLSGICVAALYPLVGRLADRKRISRTFIASRLAVVPLIFVVLAYQQPGMATFTVVMLVGAPVLAFTMGLYNTVAATLMPTSCRVTGVGLGYAIGVAGFGGTAPYLLLWLQDHGAGWAFPVYGAVLCLLSVLLYVLVFRRGAVRVGS</sequence>
<evidence type="ECO:0000313" key="11">
    <source>
        <dbReference type="Proteomes" id="UP001236795"/>
    </source>
</evidence>
<protein>
    <submittedName>
        <fullName evidence="10">MHS family alpha-ketoglutarate permease-like MFS transporter</fullName>
    </submittedName>
</protein>
<dbReference type="PANTHER" id="PTHR43528">
    <property type="entry name" value="ALPHA-KETOGLUTARATE PERMEASE"/>
    <property type="match status" value="1"/>
</dbReference>
<feature type="transmembrane region" description="Helical" evidence="8">
    <location>
        <begin position="159"/>
        <end position="187"/>
    </location>
</feature>
<evidence type="ECO:0000256" key="6">
    <source>
        <dbReference type="ARBA" id="ARBA00022989"/>
    </source>
</evidence>
<evidence type="ECO:0000256" key="7">
    <source>
        <dbReference type="ARBA" id="ARBA00023136"/>
    </source>
</evidence>